<sequence length="63" mass="7217">FLHILILVYSTQIFKRPDCVTIQNQSLTFYTLCSNNMENFLIESSVRPTVLHITNQNTGSNPT</sequence>
<gene>
    <name evidence="1" type="primary">ORF136213</name>
</gene>
<name>A0A0B7ARS0_9EUPU</name>
<reference evidence="1" key="1">
    <citation type="submission" date="2014-12" db="EMBL/GenBank/DDBJ databases">
        <title>Insight into the proteome of Arion vulgaris.</title>
        <authorList>
            <person name="Aradska J."/>
            <person name="Bulat T."/>
            <person name="Smidak R."/>
            <person name="Sarate P."/>
            <person name="Gangsoo J."/>
            <person name="Sialana F."/>
            <person name="Bilban M."/>
            <person name="Lubec G."/>
        </authorList>
    </citation>
    <scope>NUCLEOTIDE SEQUENCE</scope>
    <source>
        <tissue evidence="1">Skin</tissue>
    </source>
</reference>
<dbReference type="EMBL" id="HACG01036412">
    <property type="protein sequence ID" value="CEK83277.1"/>
    <property type="molecule type" value="Transcribed_RNA"/>
</dbReference>
<dbReference type="AlphaFoldDB" id="A0A0B7ARS0"/>
<organism evidence="1">
    <name type="scientific">Arion vulgaris</name>
    <dbReference type="NCBI Taxonomy" id="1028688"/>
    <lineage>
        <taxon>Eukaryota</taxon>
        <taxon>Metazoa</taxon>
        <taxon>Spiralia</taxon>
        <taxon>Lophotrochozoa</taxon>
        <taxon>Mollusca</taxon>
        <taxon>Gastropoda</taxon>
        <taxon>Heterobranchia</taxon>
        <taxon>Euthyneura</taxon>
        <taxon>Panpulmonata</taxon>
        <taxon>Eupulmonata</taxon>
        <taxon>Stylommatophora</taxon>
        <taxon>Helicina</taxon>
        <taxon>Arionoidea</taxon>
        <taxon>Arionidae</taxon>
        <taxon>Arion</taxon>
    </lineage>
</organism>
<proteinExistence type="predicted"/>
<evidence type="ECO:0000313" key="1">
    <source>
        <dbReference type="EMBL" id="CEK83277.1"/>
    </source>
</evidence>
<accession>A0A0B7ARS0</accession>
<feature type="non-terminal residue" evidence="1">
    <location>
        <position position="1"/>
    </location>
</feature>
<protein>
    <submittedName>
        <fullName evidence="1">Uncharacterized protein</fullName>
    </submittedName>
</protein>